<accession>A0A8K0W631</accession>
<dbReference type="Proteomes" id="UP000813427">
    <property type="component" value="Unassembled WGS sequence"/>
</dbReference>
<dbReference type="SMART" id="SM00860">
    <property type="entry name" value="SMI1_KNR4"/>
    <property type="match status" value="1"/>
</dbReference>
<dbReference type="InterPro" id="IPR018958">
    <property type="entry name" value="Knr4/Smi1-like_dom"/>
</dbReference>
<dbReference type="SUPFAM" id="SSF160631">
    <property type="entry name" value="SMI1/KNR4-like"/>
    <property type="match status" value="1"/>
</dbReference>
<dbReference type="InterPro" id="IPR037883">
    <property type="entry name" value="Knr4/Smi1-like_sf"/>
</dbReference>
<dbReference type="Gene3D" id="3.40.1580.10">
    <property type="entry name" value="SMI1/KNR4-like"/>
    <property type="match status" value="1"/>
</dbReference>
<evidence type="ECO:0000313" key="3">
    <source>
        <dbReference type="EMBL" id="KAH7233355.1"/>
    </source>
</evidence>
<evidence type="ECO:0000313" key="4">
    <source>
        <dbReference type="Proteomes" id="UP000813427"/>
    </source>
</evidence>
<evidence type="ECO:0000256" key="1">
    <source>
        <dbReference type="SAM" id="MobiDB-lite"/>
    </source>
</evidence>
<dbReference type="OrthoDB" id="2788868at2759"/>
<organism evidence="3 4">
    <name type="scientific">Fusarium tricinctum</name>
    <dbReference type="NCBI Taxonomy" id="61284"/>
    <lineage>
        <taxon>Eukaryota</taxon>
        <taxon>Fungi</taxon>
        <taxon>Dikarya</taxon>
        <taxon>Ascomycota</taxon>
        <taxon>Pezizomycotina</taxon>
        <taxon>Sordariomycetes</taxon>
        <taxon>Hypocreomycetidae</taxon>
        <taxon>Hypocreales</taxon>
        <taxon>Nectriaceae</taxon>
        <taxon>Fusarium</taxon>
        <taxon>Fusarium tricinctum species complex</taxon>
    </lineage>
</organism>
<comment type="caution">
    <text evidence="3">The sequence shown here is derived from an EMBL/GenBank/DDBJ whole genome shotgun (WGS) entry which is preliminary data.</text>
</comment>
<dbReference type="Pfam" id="PF09346">
    <property type="entry name" value="SMI1_KNR4"/>
    <property type="match status" value="1"/>
</dbReference>
<protein>
    <recommendedName>
        <fullName evidence="2">Knr4/Smi1-like domain-containing protein</fullName>
    </recommendedName>
</protein>
<name>A0A8K0W631_9HYPO</name>
<sequence>MSYEKRFDRDAILTNPSLPEVYNKLVDLAQDFAVLGAVDTAKDLVSLLLRDTTSDWQRKQLRHFEPFFAAANEWPDEIPEEERIEARAEKAAAKHGLDTEDGDVKQDEKGQLKEQLKRVEDADANSDDRMSGSALANAFYLAVRLASRQTSDMEKIRNDSRVQQVAGLAAERLYTDGVISFLAGRHELCAILSTGILAEKVPVDTDKLKNLGKEVIETFAERFTGGRKPHKLESKPMKELLLELERNTKVKSKGFWVEMDVPGPETLFMLPPATDEQISNLEKKLKLTLPEDYKEFLKISNGFGGTWNGYHLDPPIHAVDDVDWIFEGLEIGYLEFHEPLSGCNELRVPGEKLEWPTSGVTVEIGREDTLSVLLVTPENTKEILDAYKKAMEGSETPEAAKKQNMKVIEARYGSYEQMQKLEWATIEFHDSEILPCGTFRQFLQDRVRRSMGGPYPEELKKEGGSIAYSCMVESS</sequence>
<proteinExistence type="predicted"/>
<reference evidence="3" key="1">
    <citation type="journal article" date="2021" name="Nat. Commun.">
        <title>Genetic determinants of endophytism in the Arabidopsis root mycobiome.</title>
        <authorList>
            <person name="Mesny F."/>
            <person name="Miyauchi S."/>
            <person name="Thiergart T."/>
            <person name="Pickel B."/>
            <person name="Atanasova L."/>
            <person name="Karlsson M."/>
            <person name="Huettel B."/>
            <person name="Barry K.W."/>
            <person name="Haridas S."/>
            <person name="Chen C."/>
            <person name="Bauer D."/>
            <person name="Andreopoulos W."/>
            <person name="Pangilinan J."/>
            <person name="LaButti K."/>
            <person name="Riley R."/>
            <person name="Lipzen A."/>
            <person name="Clum A."/>
            <person name="Drula E."/>
            <person name="Henrissat B."/>
            <person name="Kohler A."/>
            <person name="Grigoriev I.V."/>
            <person name="Martin F.M."/>
            <person name="Hacquard S."/>
        </authorList>
    </citation>
    <scope>NUCLEOTIDE SEQUENCE</scope>
    <source>
        <strain evidence="3">MPI-SDFR-AT-0068</strain>
    </source>
</reference>
<feature type="region of interest" description="Disordered" evidence="1">
    <location>
        <begin position="90"/>
        <end position="111"/>
    </location>
</feature>
<dbReference type="AlphaFoldDB" id="A0A8K0W631"/>
<feature type="domain" description="Knr4/Smi1-like" evidence="2">
    <location>
        <begin position="272"/>
        <end position="445"/>
    </location>
</feature>
<gene>
    <name evidence="3" type="ORF">BKA59DRAFT_488025</name>
</gene>
<keyword evidence="4" id="KW-1185">Reference proteome</keyword>
<evidence type="ECO:0000259" key="2">
    <source>
        <dbReference type="SMART" id="SM00860"/>
    </source>
</evidence>
<dbReference type="EMBL" id="JAGPXF010000008">
    <property type="protein sequence ID" value="KAH7233355.1"/>
    <property type="molecule type" value="Genomic_DNA"/>
</dbReference>